<gene>
    <name evidence="20" type="ORF">GQ466_03065</name>
</gene>
<dbReference type="InterPro" id="IPR011712">
    <property type="entry name" value="Sig_transdc_His_kin_sub3_dim/P"/>
</dbReference>
<dbReference type="Pfam" id="PF07730">
    <property type="entry name" value="HisKA_3"/>
    <property type="match status" value="1"/>
</dbReference>
<evidence type="ECO:0000256" key="10">
    <source>
        <dbReference type="ARBA" id="ARBA00022741"/>
    </source>
</evidence>
<comment type="function">
    <text evidence="16">Member of the two-component regulatory system NreB/NreC involved in the control of dissimilatory nitrate/nitrite reduction in response to oxygen. NreB functions as a direct oxygen sensor histidine kinase which is autophosphorylated, in the absence of oxygen, probably at the conserved histidine residue, and transfers its phosphate group probably to a conserved aspartate residue of NreC. NreB/NreC activates the expression of the nitrate (narGHJI) and nitrite (nir) reductase operons, as well as the putative nitrate transporter gene narT.</text>
</comment>
<evidence type="ECO:0000256" key="2">
    <source>
        <dbReference type="ARBA" id="ARBA00001966"/>
    </source>
</evidence>
<evidence type="ECO:0000259" key="19">
    <source>
        <dbReference type="SMART" id="SM00387"/>
    </source>
</evidence>
<keyword evidence="18" id="KW-1133">Transmembrane helix</keyword>
<organism evidence="20 21">
    <name type="scientific">Actinomadura rayongensis</name>
    <dbReference type="NCBI Taxonomy" id="1429076"/>
    <lineage>
        <taxon>Bacteria</taxon>
        <taxon>Bacillati</taxon>
        <taxon>Actinomycetota</taxon>
        <taxon>Actinomycetes</taxon>
        <taxon>Streptosporangiales</taxon>
        <taxon>Thermomonosporaceae</taxon>
        <taxon>Actinomadura</taxon>
    </lineage>
</organism>
<keyword evidence="6" id="KW-0004">4Fe-4S</keyword>
<dbReference type="InterPro" id="IPR003594">
    <property type="entry name" value="HATPase_dom"/>
</dbReference>
<name>A0A6I4VXC2_9ACTN</name>
<dbReference type="InterPro" id="IPR004358">
    <property type="entry name" value="Sig_transdc_His_kin-like_C"/>
</dbReference>
<dbReference type="EC" id="2.7.13.3" evidence="4"/>
<comment type="caution">
    <text evidence="20">The sequence shown here is derived from an EMBL/GenBank/DDBJ whole genome shotgun (WGS) entry which is preliminary data.</text>
</comment>
<dbReference type="RefSeq" id="WP_161101223.1">
    <property type="nucleotide sequence ID" value="NZ_JBHLYI010000002.1"/>
</dbReference>
<evidence type="ECO:0000256" key="4">
    <source>
        <dbReference type="ARBA" id="ARBA00012438"/>
    </source>
</evidence>
<dbReference type="GO" id="GO:0000155">
    <property type="term" value="F:phosphorelay sensor kinase activity"/>
    <property type="evidence" value="ECO:0007669"/>
    <property type="project" value="InterPro"/>
</dbReference>
<dbReference type="Pfam" id="PF02518">
    <property type="entry name" value="HATPase_c"/>
    <property type="match status" value="1"/>
</dbReference>
<keyword evidence="13" id="KW-0408">Iron</keyword>
<comment type="cofactor">
    <cofactor evidence="2">
        <name>[4Fe-4S] cluster</name>
        <dbReference type="ChEBI" id="CHEBI:49883"/>
    </cofactor>
</comment>
<comment type="catalytic activity">
    <reaction evidence="1">
        <text>ATP + protein L-histidine = ADP + protein N-phospho-L-histidine.</text>
        <dbReference type="EC" id="2.7.13.3"/>
    </reaction>
</comment>
<evidence type="ECO:0000256" key="11">
    <source>
        <dbReference type="ARBA" id="ARBA00022777"/>
    </source>
</evidence>
<comment type="subcellular location">
    <subcellularLocation>
        <location evidence="3">Cytoplasm</location>
    </subcellularLocation>
</comment>
<dbReference type="GO" id="GO:0051539">
    <property type="term" value="F:4 iron, 4 sulfur cluster binding"/>
    <property type="evidence" value="ECO:0007669"/>
    <property type="project" value="UniProtKB-KW"/>
</dbReference>
<keyword evidence="7" id="KW-0963">Cytoplasm</keyword>
<dbReference type="GO" id="GO:0016020">
    <property type="term" value="C:membrane"/>
    <property type="evidence" value="ECO:0007669"/>
    <property type="project" value="InterPro"/>
</dbReference>
<dbReference type="PANTHER" id="PTHR24421">
    <property type="entry name" value="NITRATE/NITRITE SENSOR PROTEIN NARX-RELATED"/>
    <property type="match status" value="1"/>
</dbReference>
<evidence type="ECO:0000256" key="14">
    <source>
        <dbReference type="ARBA" id="ARBA00023012"/>
    </source>
</evidence>
<keyword evidence="8" id="KW-0597">Phosphoprotein</keyword>
<evidence type="ECO:0000256" key="6">
    <source>
        <dbReference type="ARBA" id="ARBA00022485"/>
    </source>
</evidence>
<dbReference type="Gene3D" id="1.20.5.1930">
    <property type="match status" value="1"/>
</dbReference>
<evidence type="ECO:0000256" key="16">
    <source>
        <dbReference type="ARBA" id="ARBA00024827"/>
    </source>
</evidence>
<accession>A0A6I4VXC2</accession>
<dbReference type="PANTHER" id="PTHR24421:SF10">
    <property type="entry name" value="NITRATE_NITRITE SENSOR PROTEIN NARQ"/>
    <property type="match status" value="1"/>
</dbReference>
<keyword evidence="12" id="KW-0067">ATP-binding</keyword>
<evidence type="ECO:0000256" key="7">
    <source>
        <dbReference type="ARBA" id="ARBA00022490"/>
    </source>
</evidence>
<dbReference type="GO" id="GO:0005524">
    <property type="term" value="F:ATP binding"/>
    <property type="evidence" value="ECO:0007669"/>
    <property type="project" value="UniProtKB-KW"/>
</dbReference>
<keyword evidence="18" id="KW-0812">Transmembrane</keyword>
<dbReference type="GO" id="GO:0005737">
    <property type="term" value="C:cytoplasm"/>
    <property type="evidence" value="ECO:0007669"/>
    <property type="project" value="UniProtKB-SubCell"/>
</dbReference>
<dbReference type="AlphaFoldDB" id="A0A6I4VXC2"/>
<evidence type="ECO:0000256" key="3">
    <source>
        <dbReference type="ARBA" id="ARBA00004496"/>
    </source>
</evidence>
<dbReference type="SMART" id="SM00387">
    <property type="entry name" value="HATPase_c"/>
    <property type="match status" value="1"/>
</dbReference>
<proteinExistence type="predicted"/>
<sequence length="375" mass="39477">MDRKSVADLGMAALVVAVVALEVASSVHPAGASAYVMGAALALPTLGWRRWPRACLISAFALIVAYYTVNAAGIPPSLVFAVPLYGVVLTGRRAWASAVVGCFYLLAIVDPGGRQDDLSLLARIRGTLPELALVGATILVAEMVRRYRVQERPNRAAAGHDRDEAEDVVAERLRIARELHDALSHSIATISVQAGSALYALGERRSEVVHSALTAIRETSKDTMQELRTTLSGLREGDGGEDRDRAGLARLPALLDAVRAAGLPVEVEVSGPPLRLDPTVDHCAYRILQESLTNVLRHAGPQASARIRICYDLARLAIEVTDDGAEVPAGLGEGKGLGLAGMRERAEAVGGACTAGPRPGGGFEVRALLPTGAAR</sequence>
<reference evidence="20 21" key="1">
    <citation type="submission" date="2019-12" db="EMBL/GenBank/DDBJ databases">
        <title>Nocardia macrotermitis sp. nov. and Nocardia aurantia sp. nov., isolated from the gut of the fungus growing-termite Macrotermes natalensis.</title>
        <authorList>
            <person name="Christine B."/>
            <person name="Rene B."/>
        </authorList>
    </citation>
    <scope>NUCLEOTIDE SEQUENCE [LARGE SCALE GENOMIC DNA]</scope>
    <source>
        <strain evidence="20 21">DSM 102126</strain>
    </source>
</reference>
<dbReference type="Proteomes" id="UP000431901">
    <property type="component" value="Unassembled WGS sequence"/>
</dbReference>
<keyword evidence="15" id="KW-0411">Iron-sulfur</keyword>
<feature type="domain" description="Histidine kinase/HSP90-like ATPase" evidence="19">
    <location>
        <begin position="279"/>
        <end position="373"/>
    </location>
</feature>
<evidence type="ECO:0000256" key="17">
    <source>
        <dbReference type="ARBA" id="ARBA00030800"/>
    </source>
</evidence>
<keyword evidence="15" id="KW-0479">Metal-binding</keyword>
<evidence type="ECO:0000256" key="18">
    <source>
        <dbReference type="SAM" id="Phobius"/>
    </source>
</evidence>
<dbReference type="PRINTS" id="PR00344">
    <property type="entry name" value="BCTRLSENSOR"/>
</dbReference>
<evidence type="ECO:0000256" key="12">
    <source>
        <dbReference type="ARBA" id="ARBA00022840"/>
    </source>
</evidence>
<dbReference type="EMBL" id="WUTW01000001">
    <property type="protein sequence ID" value="MXQ63009.1"/>
    <property type="molecule type" value="Genomic_DNA"/>
</dbReference>
<evidence type="ECO:0000256" key="8">
    <source>
        <dbReference type="ARBA" id="ARBA00022553"/>
    </source>
</evidence>
<dbReference type="GO" id="GO:0046983">
    <property type="term" value="F:protein dimerization activity"/>
    <property type="evidence" value="ECO:0007669"/>
    <property type="project" value="InterPro"/>
</dbReference>
<evidence type="ECO:0000256" key="1">
    <source>
        <dbReference type="ARBA" id="ARBA00000085"/>
    </source>
</evidence>
<evidence type="ECO:0000256" key="5">
    <source>
        <dbReference type="ARBA" id="ARBA00017322"/>
    </source>
</evidence>
<keyword evidence="18" id="KW-0472">Membrane</keyword>
<evidence type="ECO:0000313" key="21">
    <source>
        <dbReference type="Proteomes" id="UP000431901"/>
    </source>
</evidence>
<keyword evidence="11 20" id="KW-0418">Kinase</keyword>
<keyword evidence="21" id="KW-1185">Reference proteome</keyword>
<evidence type="ECO:0000256" key="15">
    <source>
        <dbReference type="ARBA" id="ARBA00023014"/>
    </source>
</evidence>
<keyword evidence="14" id="KW-0902">Two-component regulatory system</keyword>
<feature type="transmembrane region" description="Helical" evidence="18">
    <location>
        <begin position="56"/>
        <end position="82"/>
    </location>
</feature>
<protein>
    <recommendedName>
        <fullName evidence="5">Oxygen sensor histidine kinase NreB</fullName>
        <ecNumber evidence="4">2.7.13.3</ecNumber>
    </recommendedName>
    <alternativeName>
        <fullName evidence="17">Nitrogen regulation protein B</fullName>
    </alternativeName>
</protein>
<keyword evidence="10" id="KW-0547">Nucleotide-binding</keyword>
<dbReference type="CDD" id="cd16917">
    <property type="entry name" value="HATPase_UhpB-NarQ-NarX-like"/>
    <property type="match status" value="1"/>
</dbReference>
<dbReference type="InterPro" id="IPR050482">
    <property type="entry name" value="Sensor_HK_TwoCompSys"/>
</dbReference>
<dbReference type="OrthoDB" id="4195281at2"/>
<evidence type="ECO:0000256" key="9">
    <source>
        <dbReference type="ARBA" id="ARBA00022679"/>
    </source>
</evidence>
<evidence type="ECO:0000256" key="13">
    <source>
        <dbReference type="ARBA" id="ARBA00023004"/>
    </source>
</evidence>
<keyword evidence="9" id="KW-0808">Transferase</keyword>
<evidence type="ECO:0000313" key="20">
    <source>
        <dbReference type="EMBL" id="MXQ63009.1"/>
    </source>
</evidence>
<dbReference type="InterPro" id="IPR036890">
    <property type="entry name" value="HATPase_C_sf"/>
</dbReference>
<dbReference type="SUPFAM" id="SSF55874">
    <property type="entry name" value="ATPase domain of HSP90 chaperone/DNA topoisomerase II/histidine kinase"/>
    <property type="match status" value="1"/>
</dbReference>
<dbReference type="Gene3D" id="3.30.565.10">
    <property type="entry name" value="Histidine kinase-like ATPase, C-terminal domain"/>
    <property type="match status" value="1"/>
</dbReference>